<gene>
    <name evidence="1" type="ORF">KQX62_16785</name>
</gene>
<evidence type="ECO:0000313" key="1">
    <source>
        <dbReference type="EMBL" id="UYO38376.1"/>
    </source>
</evidence>
<organism evidence="1 2">
    <name type="scientific">Rhodopseudomonas palustris</name>
    <dbReference type="NCBI Taxonomy" id="1076"/>
    <lineage>
        <taxon>Bacteria</taxon>
        <taxon>Pseudomonadati</taxon>
        <taxon>Pseudomonadota</taxon>
        <taxon>Alphaproteobacteria</taxon>
        <taxon>Hyphomicrobiales</taxon>
        <taxon>Nitrobacteraceae</taxon>
        <taxon>Rhodopseudomonas</taxon>
    </lineage>
</organism>
<evidence type="ECO:0000313" key="2">
    <source>
        <dbReference type="Proteomes" id="UP001163166"/>
    </source>
</evidence>
<dbReference type="RefSeq" id="WP_107345168.1">
    <property type="nucleotide sequence ID" value="NZ_CP019966.1"/>
</dbReference>
<protein>
    <submittedName>
        <fullName evidence="1">Uncharacterized protein</fullName>
    </submittedName>
</protein>
<accession>A0AAX3DVT7</accession>
<dbReference type="Proteomes" id="UP001163166">
    <property type="component" value="Chromosome"/>
</dbReference>
<reference evidence="1" key="1">
    <citation type="journal article" date="2022" name="Biol. Control">
        <title>In silico genomic analysis of Rhodopseudomonas palustris strains revealed potential biocontrol agents and crop yield enhancers.</title>
        <authorList>
            <person name="Surachat K."/>
            <person name="Kantachote D."/>
            <person name="Deachamag P."/>
            <person name="Wonglapsuwan M."/>
        </authorList>
    </citation>
    <scope>NUCLEOTIDE SEQUENCE</scope>
    <source>
        <strain evidence="1">TLS06</strain>
    </source>
</reference>
<dbReference type="EMBL" id="CP076676">
    <property type="protein sequence ID" value="UYO38376.1"/>
    <property type="molecule type" value="Genomic_DNA"/>
</dbReference>
<proteinExistence type="predicted"/>
<name>A0AAX3DVT7_RHOPL</name>
<sequence>MRSFQHRDYFFHPCRMCGAVANLTRNTPAADGCEHRTYECRRCGHIDLFGVGPDASRPWTVIGSAELEAAGGGSGAS</sequence>
<dbReference type="AlphaFoldDB" id="A0AAX3DVT7"/>